<dbReference type="PANTHER" id="PTHR10890">
    <property type="entry name" value="CYSTEINYL-TRNA SYNTHETASE"/>
    <property type="match status" value="1"/>
</dbReference>
<organism evidence="16 17">
    <name type="scientific">Sulfobacillus thermosulfidooxidans</name>
    <dbReference type="NCBI Taxonomy" id="28034"/>
    <lineage>
        <taxon>Bacteria</taxon>
        <taxon>Bacillati</taxon>
        <taxon>Bacillota</taxon>
        <taxon>Clostridia</taxon>
        <taxon>Eubacteriales</taxon>
        <taxon>Clostridiales Family XVII. Incertae Sedis</taxon>
        <taxon>Sulfobacillus</taxon>
    </lineage>
</organism>
<keyword evidence="6 13" id="KW-0479">Metal-binding</keyword>
<dbReference type="Pfam" id="PF09190">
    <property type="entry name" value="DALR_2"/>
    <property type="match status" value="1"/>
</dbReference>
<evidence type="ECO:0000256" key="2">
    <source>
        <dbReference type="ARBA" id="ARBA00005594"/>
    </source>
</evidence>
<dbReference type="Gene3D" id="1.20.120.1910">
    <property type="entry name" value="Cysteine-tRNA ligase, C-terminal anti-codon recognition domain"/>
    <property type="match status" value="1"/>
</dbReference>
<feature type="binding site" evidence="13">
    <location>
        <position position="28"/>
    </location>
    <ligand>
        <name>Zn(2+)</name>
        <dbReference type="ChEBI" id="CHEBI:29105"/>
    </ligand>
</feature>
<evidence type="ECO:0000259" key="15">
    <source>
        <dbReference type="Pfam" id="PF09190"/>
    </source>
</evidence>
<evidence type="ECO:0000259" key="14">
    <source>
        <dbReference type="Pfam" id="PF01406"/>
    </source>
</evidence>
<accession>A0A2T2WSW2</accession>
<evidence type="ECO:0000256" key="9">
    <source>
        <dbReference type="ARBA" id="ARBA00022840"/>
    </source>
</evidence>
<feature type="short sequence motif" description="'KMSKS' region" evidence="13">
    <location>
        <begin position="265"/>
        <end position="269"/>
    </location>
</feature>
<feature type="binding site" evidence="13">
    <location>
        <position position="208"/>
    </location>
    <ligand>
        <name>Zn(2+)</name>
        <dbReference type="ChEBI" id="CHEBI:29105"/>
    </ligand>
</feature>
<evidence type="ECO:0000256" key="13">
    <source>
        <dbReference type="HAMAP-Rule" id="MF_00041"/>
    </source>
</evidence>
<evidence type="ECO:0000256" key="1">
    <source>
        <dbReference type="ARBA" id="ARBA00004496"/>
    </source>
</evidence>
<keyword evidence="5 13" id="KW-0436">Ligase</keyword>
<dbReference type="SUPFAM" id="SSF52374">
    <property type="entry name" value="Nucleotidylyl transferase"/>
    <property type="match status" value="1"/>
</dbReference>
<dbReference type="InterPro" id="IPR032678">
    <property type="entry name" value="tRNA-synt_1_cat_dom"/>
</dbReference>
<comment type="similarity">
    <text evidence="2 13">Belongs to the class-I aminoacyl-tRNA synthetase family.</text>
</comment>
<keyword evidence="11 13" id="KW-0030">Aminoacyl-tRNA synthetase</keyword>
<sequence>MIQIYDSLTRTKRPFVPLHEGEVSIYVCGVTPYAEAHVGHARPAVVWDVIKRHFMRRGYIVRHVQNFTDIDDKIVNQSQSEKVQASQLAAKYMEQYNQLMQQLHVLPPDFAPRVTENIAEIITFIQGLIDRQKAYVAGHDVYFSVNTDESYGQLSGRRIEELYQGVRVEVHEGKHDPADFALWKSAPRDEPGWESPWGYGRPGWHIECSTMASRYLGRQFDLHGGGMDLIFPHHENERAQSQGLFDCEPAQYWVHNGLITQNAVKMSKSLGNGLSLQEIIHNVDPLVLRTYLLSVHYRTPLDFSLQGLEEWGRGLQRIWRLWEEAKDAPAPSEWIDAPWAKRLRTFESNFLSFLDDDFNTARAFAEIFDMVHNAYQGIEQNHRAYALGWARHNLVQANMVLDFLPALATQDHQGVNDLATRLMAIREQARKNRDYAQADQIRNLLIKAGYYIEDTPTGPRIIFAAENDQTR</sequence>
<evidence type="ECO:0000256" key="12">
    <source>
        <dbReference type="ARBA" id="ARBA00047398"/>
    </source>
</evidence>
<dbReference type="EMBL" id="PXYX01000032">
    <property type="protein sequence ID" value="PSR25327.1"/>
    <property type="molecule type" value="Genomic_DNA"/>
</dbReference>
<reference evidence="16 17" key="1">
    <citation type="journal article" date="2014" name="BMC Genomics">
        <title>Comparison of environmental and isolate Sulfobacillus genomes reveals diverse carbon, sulfur, nitrogen, and hydrogen metabolisms.</title>
        <authorList>
            <person name="Justice N.B."/>
            <person name="Norman A."/>
            <person name="Brown C.T."/>
            <person name="Singh A."/>
            <person name="Thomas B.C."/>
            <person name="Banfield J.F."/>
        </authorList>
    </citation>
    <scope>NUCLEOTIDE SEQUENCE [LARGE SCALE GENOMIC DNA]</scope>
    <source>
        <strain evidence="16">AMDSBA5</strain>
    </source>
</reference>
<dbReference type="CDD" id="cd00672">
    <property type="entry name" value="CysRS_core"/>
    <property type="match status" value="1"/>
</dbReference>
<comment type="catalytic activity">
    <reaction evidence="12 13">
        <text>tRNA(Cys) + L-cysteine + ATP = L-cysteinyl-tRNA(Cys) + AMP + diphosphate</text>
        <dbReference type="Rhea" id="RHEA:17773"/>
        <dbReference type="Rhea" id="RHEA-COMP:9661"/>
        <dbReference type="Rhea" id="RHEA-COMP:9679"/>
        <dbReference type="ChEBI" id="CHEBI:30616"/>
        <dbReference type="ChEBI" id="CHEBI:33019"/>
        <dbReference type="ChEBI" id="CHEBI:35235"/>
        <dbReference type="ChEBI" id="CHEBI:78442"/>
        <dbReference type="ChEBI" id="CHEBI:78517"/>
        <dbReference type="ChEBI" id="CHEBI:456215"/>
        <dbReference type="EC" id="6.1.1.16"/>
    </reaction>
</comment>
<evidence type="ECO:0000313" key="16">
    <source>
        <dbReference type="EMBL" id="PSR25327.1"/>
    </source>
</evidence>
<dbReference type="AlphaFoldDB" id="A0A2T2WSW2"/>
<dbReference type="InterPro" id="IPR015273">
    <property type="entry name" value="Cys-tRNA-synt_Ia_DALR"/>
</dbReference>
<dbReference type="SUPFAM" id="SSF47323">
    <property type="entry name" value="Anticodon-binding domain of a subclass of class I aminoacyl-tRNA synthetases"/>
    <property type="match status" value="1"/>
</dbReference>
<comment type="caution">
    <text evidence="16">The sequence shown here is derived from an EMBL/GenBank/DDBJ whole genome shotgun (WGS) entry which is preliminary data.</text>
</comment>
<keyword evidence="9 13" id="KW-0067">ATP-binding</keyword>
<dbReference type="InterPro" id="IPR015803">
    <property type="entry name" value="Cys-tRNA-ligase"/>
</dbReference>
<gene>
    <name evidence="13" type="primary">cysS</name>
    <name evidence="16" type="ORF">C7B47_12550</name>
</gene>
<keyword evidence="10 13" id="KW-0648">Protein biosynthesis</keyword>
<evidence type="ECO:0000256" key="8">
    <source>
        <dbReference type="ARBA" id="ARBA00022833"/>
    </source>
</evidence>
<evidence type="ECO:0000256" key="10">
    <source>
        <dbReference type="ARBA" id="ARBA00022917"/>
    </source>
</evidence>
<dbReference type="Gene3D" id="3.40.50.620">
    <property type="entry name" value="HUPs"/>
    <property type="match status" value="1"/>
</dbReference>
<feature type="domain" description="Cysteinyl-tRNA synthetase class Ia DALR" evidence="15">
    <location>
        <begin position="350"/>
        <end position="379"/>
    </location>
</feature>
<comment type="subunit">
    <text evidence="3 13">Monomer.</text>
</comment>
<evidence type="ECO:0000256" key="6">
    <source>
        <dbReference type="ARBA" id="ARBA00022723"/>
    </source>
</evidence>
<evidence type="ECO:0000256" key="11">
    <source>
        <dbReference type="ARBA" id="ARBA00023146"/>
    </source>
</evidence>
<dbReference type="EC" id="6.1.1.16" evidence="13"/>
<dbReference type="GO" id="GO:0004817">
    <property type="term" value="F:cysteine-tRNA ligase activity"/>
    <property type="evidence" value="ECO:0007669"/>
    <property type="project" value="UniProtKB-UniRule"/>
</dbReference>
<dbReference type="Proteomes" id="UP000242705">
    <property type="component" value="Unassembled WGS sequence"/>
</dbReference>
<evidence type="ECO:0000313" key="17">
    <source>
        <dbReference type="Proteomes" id="UP000242705"/>
    </source>
</evidence>
<dbReference type="GO" id="GO:0006423">
    <property type="term" value="P:cysteinyl-tRNA aminoacylation"/>
    <property type="evidence" value="ECO:0007669"/>
    <property type="project" value="UniProtKB-UniRule"/>
</dbReference>
<keyword evidence="4 13" id="KW-0963">Cytoplasm</keyword>
<dbReference type="NCBIfam" id="TIGR00435">
    <property type="entry name" value="cysS"/>
    <property type="match status" value="1"/>
</dbReference>
<comment type="cofactor">
    <cofactor evidence="13">
        <name>Zn(2+)</name>
        <dbReference type="ChEBI" id="CHEBI:29105"/>
    </cofactor>
    <text evidence="13">Binds 1 zinc ion per subunit.</text>
</comment>
<dbReference type="GO" id="GO:0005524">
    <property type="term" value="F:ATP binding"/>
    <property type="evidence" value="ECO:0007669"/>
    <property type="project" value="UniProtKB-UniRule"/>
</dbReference>
<name>A0A2T2WSW2_SULTH</name>
<feature type="binding site" evidence="13">
    <location>
        <position position="268"/>
    </location>
    <ligand>
        <name>ATP</name>
        <dbReference type="ChEBI" id="CHEBI:30616"/>
    </ligand>
</feature>
<dbReference type="PRINTS" id="PR00983">
    <property type="entry name" value="TRNASYNTHCYS"/>
</dbReference>
<evidence type="ECO:0000256" key="3">
    <source>
        <dbReference type="ARBA" id="ARBA00011245"/>
    </source>
</evidence>
<feature type="domain" description="tRNA synthetases class I catalytic" evidence="14">
    <location>
        <begin position="15"/>
        <end position="309"/>
    </location>
</feature>
<protein>
    <recommendedName>
        <fullName evidence="13">Cysteine--tRNA ligase</fullName>
        <ecNumber evidence="13">6.1.1.16</ecNumber>
    </recommendedName>
    <alternativeName>
        <fullName evidence="13">Cysteinyl-tRNA synthetase</fullName>
        <shortName evidence="13">CysRS</shortName>
    </alternativeName>
</protein>
<dbReference type="InterPro" id="IPR009080">
    <property type="entry name" value="tRNAsynth_Ia_anticodon-bd"/>
</dbReference>
<dbReference type="InterPro" id="IPR024909">
    <property type="entry name" value="Cys-tRNA/MSH_ligase"/>
</dbReference>
<comment type="subcellular location">
    <subcellularLocation>
        <location evidence="1 13">Cytoplasm</location>
    </subcellularLocation>
</comment>
<dbReference type="GO" id="GO:0005829">
    <property type="term" value="C:cytosol"/>
    <property type="evidence" value="ECO:0007669"/>
    <property type="project" value="TreeGrafter"/>
</dbReference>
<keyword evidence="7 13" id="KW-0547">Nucleotide-binding</keyword>
<dbReference type="GO" id="GO:0008270">
    <property type="term" value="F:zinc ion binding"/>
    <property type="evidence" value="ECO:0007669"/>
    <property type="project" value="UniProtKB-UniRule"/>
</dbReference>
<evidence type="ECO:0000256" key="5">
    <source>
        <dbReference type="ARBA" id="ARBA00022598"/>
    </source>
</evidence>
<evidence type="ECO:0000256" key="4">
    <source>
        <dbReference type="ARBA" id="ARBA00022490"/>
    </source>
</evidence>
<feature type="short sequence motif" description="'HIGH' region" evidence="13">
    <location>
        <begin position="30"/>
        <end position="40"/>
    </location>
</feature>
<evidence type="ECO:0000256" key="7">
    <source>
        <dbReference type="ARBA" id="ARBA00022741"/>
    </source>
</evidence>
<dbReference type="HAMAP" id="MF_00041">
    <property type="entry name" value="Cys_tRNA_synth"/>
    <property type="match status" value="1"/>
</dbReference>
<dbReference type="PANTHER" id="PTHR10890:SF3">
    <property type="entry name" value="CYSTEINE--TRNA LIGASE, CYTOPLASMIC"/>
    <property type="match status" value="1"/>
</dbReference>
<feature type="binding site" evidence="13">
    <location>
        <position position="233"/>
    </location>
    <ligand>
        <name>Zn(2+)</name>
        <dbReference type="ChEBI" id="CHEBI:29105"/>
    </ligand>
</feature>
<dbReference type="Pfam" id="PF01406">
    <property type="entry name" value="tRNA-synt_1e"/>
    <property type="match status" value="1"/>
</dbReference>
<keyword evidence="8 13" id="KW-0862">Zinc</keyword>
<proteinExistence type="inferred from homology"/>
<feature type="binding site" evidence="13">
    <location>
        <position position="237"/>
    </location>
    <ligand>
        <name>Zn(2+)</name>
        <dbReference type="ChEBI" id="CHEBI:29105"/>
    </ligand>
</feature>
<dbReference type="InterPro" id="IPR014729">
    <property type="entry name" value="Rossmann-like_a/b/a_fold"/>
</dbReference>